<dbReference type="Pfam" id="PF13516">
    <property type="entry name" value="LRR_6"/>
    <property type="match status" value="1"/>
</dbReference>
<comment type="subcellular location">
    <subcellularLocation>
        <location evidence="2">Cytoplasm</location>
    </subcellularLocation>
    <subcellularLocation>
        <location evidence="1">Nucleus</location>
    </subcellularLocation>
</comment>
<dbReference type="InterPro" id="IPR050648">
    <property type="entry name" value="F-box_LRR-repeat"/>
</dbReference>
<dbReference type="Pfam" id="PF12937">
    <property type="entry name" value="F-box-like"/>
    <property type="match status" value="1"/>
</dbReference>
<feature type="region of interest" description="Disordered" evidence="11">
    <location>
        <begin position="357"/>
        <end position="430"/>
    </location>
</feature>
<dbReference type="CDD" id="cd22092">
    <property type="entry name" value="F-box_FBXO13"/>
    <property type="match status" value="1"/>
</dbReference>
<dbReference type="InterPro" id="IPR032675">
    <property type="entry name" value="LRR_dom_sf"/>
</dbReference>
<feature type="region of interest" description="Disordered" evidence="11">
    <location>
        <begin position="1"/>
        <end position="41"/>
    </location>
</feature>
<evidence type="ECO:0000256" key="4">
    <source>
        <dbReference type="ARBA" id="ARBA00022786"/>
    </source>
</evidence>
<evidence type="ECO:0000256" key="2">
    <source>
        <dbReference type="ARBA" id="ARBA00004496"/>
    </source>
</evidence>
<dbReference type="Ensembl" id="ENSPTET00000026279.1">
    <property type="protein sequence ID" value="ENSPTEP00000017846.1"/>
    <property type="gene ID" value="ENSPTEG00000019349.1"/>
</dbReference>
<dbReference type="InterPro" id="IPR036047">
    <property type="entry name" value="F-box-like_dom_sf"/>
</dbReference>
<dbReference type="GO" id="GO:0005634">
    <property type="term" value="C:nucleus"/>
    <property type="evidence" value="ECO:0007669"/>
    <property type="project" value="UniProtKB-SubCell"/>
</dbReference>
<reference evidence="13" key="1">
    <citation type="submission" date="2025-08" db="UniProtKB">
        <authorList>
            <consortium name="Ensembl"/>
        </authorList>
    </citation>
    <scope>IDENTIFICATION</scope>
</reference>
<reference evidence="13" key="2">
    <citation type="submission" date="2025-09" db="UniProtKB">
        <authorList>
            <consortium name="Ensembl"/>
        </authorList>
    </citation>
    <scope>IDENTIFICATION</scope>
</reference>
<comment type="similarity">
    <text evidence="6">Belongs to the FBXL17 family.</text>
</comment>
<dbReference type="Gene3D" id="3.80.10.10">
    <property type="entry name" value="Ribonuclease Inhibitor"/>
    <property type="match status" value="2"/>
</dbReference>
<evidence type="ECO:0000256" key="1">
    <source>
        <dbReference type="ARBA" id="ARBA00004123"/>
    </source>
</evidence>
<dbReference type="Proteomes" id="UP000694416">
    <property type="component" value="Unplaced"/>
</dbReference>
<evidence type="ECO:0000256" key="10">
    <source>
        <dbReference type="ARBA" id="ARBA00080415"/>
    </source>
</evidence>
<dbReference type="InterPro" id="IPR001810">
    <property type="entry name" value="F-box_dom"/>
</dbReference>
<feature type="compositionally biased region" description="Basic residues" evidence="11">
    <location>
        <begin position="14"/>
        <end position="30"/>
    </location>
</feature>
<dbReference type="Pfam" id="PF25372">
    <property type="entry name" value="DUF7885"/>
    <property type="match status" value="1"/>
</dbReference>
<dbReference type="FunFam" id="3.80.10.10:FF:000358">
    <property type="entry name" value="F-box/LRR-repeat protein 17 isoform X1"/>
    <property type="match status" value="1"/>
</dbReference>
<evidence type="ECO:0000256" key="8">
    <source>
        <dbReference type="ARBA" id="ARBA00073995"/>
    </source>
</evidence>
<dbReference type="PANTHER" id="PTHR13382">
    <property type="entry name" value="MITOCHONDRIAL ATP SYNTHASE COUPLING FACTOR B"/>
    <property type="match status" value="1"/>
</dbReference>
<dbReference type="SMART" id="SM00256">
    <property type="entry name" value="FBOX"/>
    <property type="match status" value="1"/>
</dbReference>
<sequence length="831" mass="90391">MTWVRSTHGPHLPLRPRRGQRPHRPFRRNPPRGSEVASVSESGVVMGVEDEGKSRAATGQWQLLNLHLETSARLCKRMSHSWLGSVSSRLRKAAHAQQLRKNLRRLEGGARAATREPRAPCPRRPASSLSAVWLPFREPRNRPSQKRPRCCSWCRRRRPLLRLPRRTPAKVPPQPAAPRSRDCFFRGPCMLCFIVHSPGAPAPAGPEEEPPLSPPPPRDGAYAAAASSQHLARRYAALAAEDCAAAARRFLLSSAAAAAAAAASASSPASCCKELGLAAAAAWEQQGRSLFLASLGPVRFLGPPAALQLFRGPTPPPAEPPTPPEMVCKRKGAGVPACTPCKQPRCGGGGCGGGGGGGGGGPAGGGASPPRPPDAGCCQGPEQHPQPLCPPPSSPTSEGAPTEAGGDAVRAGGTAPLSAQQQHECGDADCREPPENPCDCHREPSPETPDINQLPPSILLKIFSNLSLDERCLSASLVCKYWRDLCLDFQFWKQLDLSSRQQVTDELLEKIASRSQNIIEINISDCRSMSDTGVCVLAFKCPGLLRYTAYRCKQLSDTSIIAVASHCPLLQKVHVGNQDKLTDEGLKQLGSKCRELKDIHFGQCYKISDEGMIVIAKGCLKLQRIYMQENKLVTDQSVKAFAEHCPELQYVGFMGCSVTSKGVIHLTKLRNLSSLDLRHITELDNETVMEIVKRCKNLSSLNLCLNWIINDRCVEVIAKEGQNLKELYLVSCKITDYALIAIGRYSMTIETVDVGWCKEITDQGATLIAQSSKSLRYLGLMRCDKVNEVTVEQLVQQYPHITFSTVLQDCKRTLERAYQMGWTPNMSAASS</sequence>
<evidence type="ECO:0000256" key="11">
    <source>
        <dbReference type="SAM" id="MobiDB-lite"/>
    </source>
</evidence>
<evidence type="ECO:0000313" key="14">
    <source>
        <dbReference type="Proteomes" id="UP000694416"/>
    </source>
</evidence>
<protein>
    <recommendedName>
        <fullName evidence="8">F-box/LRR-repeat protein 17</fullName>
    </recommendedName>
    <alternativeName>
        <fullName evidence="10">F-box and leucine-rich repeat protein 17</fullName>
    </alternativeName>
    <alternativeName>
        <fullName evidence="9">F-box only protein 13</fullName>
    </alternativeName>
</protein>
<evidence type="ECO:0000256" key="3">
    <source>
        <dbReference type="ARBA" id="ARBA00022490"/>
    </source>
</evidence>
<keyword evidence="4" id="KW-0833">Ubl conjugation pathway</keyword>
<dbReference type="InterPro" id="IPR006553">
    <property type="entry name" value="Leu-rich_rpt_Cys-con_subtyp"/>
</dbReference>
<evidence type="ECO:0000259" key="12">
    <source>
        <dbReference type="PROSITE" id="PS50181"/>
    </source>
</evidence>
<comment type="subunit">
    <text evidence="7">Part of the SCF (SKP1-CUL1-F-box) E3 ubiquitin-protein ligase complex SCF(FBXL17) composed of CUL1, SKP1, RBX1 and FBXL17. Interacts with BTB domain-containing proteins such as KLHL12, BCL6 and BACH1; specifically recognizes and binds a conserved degron of non-consecutive residues present at the interface of BTB dimers of aberrant composition. Interacts with SUFU. Interacts with PRMT1.</text>
</comment>
<feature type="compositionally biased region" description="Low complexity" evidence="11">
    <location>
        <begin position="31"/>
        <end position="41"/>
    </location>
</feature>
<evidence type="ECO:0000256" key="6">
    <source>
        <dbReference type="ARBA" id="ARBA00060818"/>
    </source>
</evidence>
<evidence type="ECO:0000313" key="13">
    <source>
        <dbReference type="Ensembl" id="ENSPTEP00000017846.1"/>
    </source>
</evidence>
<proteinExistence type="inferred from homology"/>
<name>A0A8C9HC80_9PRIM</name>
<dbReference type="InterPro" id="IPR057207">
    <property type="entry name" value="FBXL15_LRR"/>
</dbReference>
<dbReference type="PROSITE" id="PS50181">
    <property type="entry name" value="FBOX"/>
    <property type="match status" value="1"/>
</dbReference>
<feature type="compositionally biased region" description="Gly residues" evidence="11">
    <location>
        <begin position="357"/>
        <end position="367"/>
    </location>
</feature>
<feature type="domain" description="F-box" evidence="12">
    <location>
        <begin position="448"/>
        <end position="495"/>
    </location>
</feature>
<dbReference type="PANTHER" id="PTHR13382:SF72">
    <property type="entry name" value="F-BOX AND LEUCINE-RICH REPEAT PROTEIN 17"/>
    <property type="match status" value="1"/>
</dbReference>
<dbReference type="AlphaFoldDB" id="A0A8C9HC80"/>
<evidence type="ECO:0000256" key="5">
    <source>
        <dbReference type="ARBA" id="ARBA00023242"/>
    </source>
</evidence>
<accession>A0A8C9HC80</accession>
<keyword evidence="5" id="KW-0539">Nucleus</keyword>
<keyword evidence="14" id="KW-1185">Reference proteome</keyword>
<dbReference type="InterPro" id="IPR001611">
    <property type="entry name" value="Leu-rich_rpt"/>
</dbReference>
<evidence type="ECO:0000256" key="7">
    <source>
        <dbReference type="ARBA" id="ARBA00064975"/>
    </source>
</evidence>
<dbReference type="SMART" id="SM00367">
    <property type="entry name" value="LRR_CC"/>
    <property type="match status" value="11"/>
</dbReference>
<dbReference type="FunFam" id="3.80.10.10:FF:000161">
    <property type="entry name" value="F-box/LRR-repeat protein 17 isoform X1"/>
    <property type="match status" value="1"/>
</dbReference>
<organism evidence="13 14">
    <name type="scientific">Piliocolobus tephrosceles</name>
    <name type="common">Ugandan red Colobus</name>
    <dbReference type="NCBI Taxonomy" id="591936"/>
    <lineage>
        <taxon>Eukaryota</taxon>
        <taxon>Metazoa</taxon>
        <taxon>Chordata</taxon>
        <taxon>Craniata</taxon>
        <taxon>Vertebrata</taxon>
        <taxon>Euteleostomi</taxon>
        <taxon>Mammalia</taxon>
        <taxon>Eutheria</taxon>
        <taxon>Euarchontoglires</taxon>
        <taxon>Primates</taxon>
        <taxon>Haplorrhini</taxon>
        <taxon>Catarrhini</taxon>
        <taxon>Cercopithecidae</taxon>
        <taxon>Colobinae</taxon>
        <taxon>Piliocolobus</taxon>
    </lineage>
</organism>
<dbReference type="GO" id="GO:0005737">
    <property type="term" value="C:cytoplasm"/>
    <property type="evidence" value="ECO:0007669"/>
    <property type="project" value="UniProtKB-SubCell"/>
</dbReference>
<keyword evidence="3" id="KW-0963">Cytoplasm</keyword>
<dbReference type="FunFam" id="1.20.1280.50:FF:000038">
    <property type="entry name" value="F-box/LRR-repeat protein 17 isoform X3"/>
    <property type="match status" value="1"/>
</dbReference>
<feature type="region of interest" description="Disordered" evidence="11">
    <location>
        <begin position="202"/>
        <end position="224"/>
    </location>
</feature>
<dbReference type="SUPFAM" id="SSF81383">
    <property type="entry name" value="F-box domain"/>
    <property type="match status" value="1"/>
</dbReference>
<evidence type="ECO:0000256" key="9">
    <source>
        <dbReference type="ARBA" id="ARBA00075035"/>
    </source>
</evidence>
<dbReference type="SUPFAM" id="SSF52047">
    <property type="entry name" value="RNI-like"/>
    <property type="match status" value="1"/>
</dbReference>